<keyword evidence="2" id="KW-0472">Membrane</keyword>
<sequence length="56" mass="6235">MKEFAILAAIVAVLMVICKLVYNAIAKAADKSKDMKDRASGAYRESEKQNLADRFK</sequence>
<keyword evidence="4" id="KW-1185">Reference proteome</keyword>
<protein>
    <recommendedName>
        <fullName evidence="5">Phage protein</fullName>
    </recommendedName>
</protein>
<proteinExistence type="predicted"/>
<dbReference type="Proteomes" id="UP001299220">
    <property type="component" value="Unassembled WGS sequence"/>
</dbReference>
<evidence type="ECO:0008006" key="5">
    <source>
        <dbReference type="Google" id="ProtNLM"/>
    </source>
</evidence>
<reference evidence="3 4" key="1">
    <citation type="submission" date="2020-12" db="EMBL/GenBank/DDBJ databases">
        <title>Whole genome sequences of gut porcine anaerobes.</title>
        <authorList>
            <person name="Kubasova T."/>
            <person name="Jahodarova E."/>
            <person name="Rychlik I."/>
        </authorList>
    </citation>
    <scope>NUCLEOTIDE SEQUENCE [LARGE SCALE GENOMIC DNA]</scope>
    <source>
        <strain evidence="3 4">An867</strain>
    </source>
</reference>
<name>A0ABS9CLT6_9FIRM</name>
<evidence type="ECO:0000256" key="1">
    <source>
        <dbReference type="SAM" id="MobiDB-lite"/>
    </source>
</evidence>
<dbReference type="RefSeq" id="WP_235323110.1">
    <property type="nucleotide sequence ID" value="NZ_JAFBIT010000001.1"/>
</dbReference>
<evidence type="ECO:0000313" key="4">
    <source>
        <dbReference type="Proteomes" id="UP001299220"/>
    </source>
</evidence>
<feature type="region of interest" description="Disordered" evidence="1">
    <location>
        <begin position="31"/>
        <end position="56"/>
    </location>
</feature>
<organism evidence="3 4">
    <name type="scientific">Anaeromassilibacillus senegalensis</name>
    <dbReference type="NCBI Taxonomy" id="1673717"/>
    <lineage>
        <taxon>Bacteria</taxon>
        <taxon>Bacillati</taxon>
        <taxon>Bacillota</taxon>
        <taxon>Clostridia</taxon>
        <taxon>Eubacteriales</taxon>
        <taxon>Acutalibacteraceae</taxon>
        <taxon>Anaeromassilibacillus</taxon>
    </lineage>
</organism>
<feature type="transmembrane region" description="Helical" evidence="2">
    <location>
        <begin position="6"/>
        <end position="26"/>
    </location>
</feature>
<evidence type="ECO:0000256" key="2">
    <source>
        <dbReference type="SAM" id="Phobius"/>
    </source>
</evidence>
<evidence type="ECO:0000313" key="3">
    <source>
        <dbReference type="EMBL" id="MCF2652091.1"/>
    </source>
</evidence>
<accession>A0ABS9CLT6</accession>
<keyword evidence="2" id="KW-0812">Transmembrane</keyword>
<dbReference type="EMBL" id="JAFBIT010000001">
    <property type="protein sequence ID" value="MCF2652091.1"/>
    <property type="molecule type" value="Genomic_DNA"/>
</dbReference>
<keyword evidence="2" id="KW-1133">Transmembrane helix</keyword>
<gene>
    <name evidence="3" type="ORF">JQM67_05700</name>
</gene>
<comment type="caution">
    <text evidence="3">The sequence shown here is derived from an EMBL/GenBank/DDBJ whole genome shotgun (WGS) entry which is preliminary data.</text>
</comment>